<dbReference type="InterPro" id="IPR016662">
    <property type="entry name" value="Acyl-CoA_thioEstase_long-chain"/>
</dbReference>
<dbReference type="Pfam" id="PF08840">
    <property type="entry name" value="BAAT_C"/>
    <property type="match status" value="1"/>
</dbReference>
<feature type="active site" description="Charge relay system" evidence="2">
    <location>
        <position position="366"/>
    </location>
</feature>
<evidence type="ECO:0000259" key="3">
    <source>
        <dbReference type="Pfam" id="PF04775"/>
    </source>
</evidence>
<sequence length="458" mass="49852">MKKLFTIALIEVLLLGLLFPSFTKTAKAATPMQAKLNVSPQEVLFGDPVNIVVTGLTAGQIATLIVSGKDQFGNTWSSEASFQADKNGTVDPSRDAPIEGSYRGVDPAGLFWSMVCKPASNMVSPFATPPTFTIALFIDGEEKDQQVVTRIVNHNLDRLEVSDEIVGVFLMPHEISKPTPALIVLGGSEGGVKEAWAAIIASKTRLPTLALGYFGAEGLPPTLENIPLETIEKALNWLARQPNVVSDSFGIIGASRGGELAILAASLFPQIKAVVGYTPSGVIWQGIGSSESPAWTYQGKPFPYLKFMEDEDSLRRFKEAQDNGTPYLGSSSFLYSLKMQSDSLEAATIQVEKSKAAFLLIGNPGDGVWPSDILSKVTIDRLQANNHSRYYELLSYDNGGHMLITYPYYPTTMRQFYLPTISVWEGLGGTAEDAARAARDSWEKVIDFLHRELLTDSD</sequence>
<dbReference type="Gene3D" id="3.40.50.1820">
    <property type="entry name" value="alpha/beta hydrolase"/>
    <property type="match status" value="1"/>
</dbReference>
<evidence type="ECO:0000259" key="4">
    <source>
        <dbReference type="Pfam" id="PF08840"/>
    </source>
</evidence>
<dbReference type="InterPro" id="IPR014940">
    <property type="entry name" value="BAAT_C"/>
</dbReference>
<dbReference type="EMBL" id="LS974202">
    <property type="protein sequence ID" value="SSC12559.1"/>
    <property type="molecule type" value="Genomic_DNA"/>
</dbReference>
<feature type="domain" description="Acyl-CoA thioester hydrolase/bile acid-CoA amino acid N-acetyltransferase" evidence="3">
    <location>
        <begin position="47"/>
        <end position="161"/>
    </location>
</feature>
<gene>
    <name evidence="5" type="ORF">MESINF_1115</name>
</gene>
<keyword evidence="5" id="KW-0808">Transferase</keyword>
<dbReference type="RefSeq" id="WP_169698859.1">
    <property type="nucleotide sequence ID" value="NZ_LS974202.1"/>
</dbReference>
<evidence type="ECO:0000313" key="6">
    <source>
        <dbReference type="Proteomes" id="UP000250796"/>
    </source>
</evidence>
<evidence type="ECO:0000256" key="1">
    <source>
        <dbReference type="ARBA" id="ARBA00006538"/>
    </source>
</evidence>
<keyword evidence="5" id="KW-0378">Hydrolase</keyword>
<dbReference type="InterPro" id="IPR029058">
    <property type="entry name" value="AB_hydrolase_fold"/>
</dbReference>
<dbReference type="PANTHER" id="PTHR10824:SF4">
    <property type="entry name" value="ACYL-COENZYME A THIOESTERASE 1-LIKE"/>
    <property type="match status" value="1"/>
</dbReference>
<protein>
    <submittedName>
        <fullName evidence="5">Acyl-CoA thioester hydrolase/bile acid-CoA amino acid N-acetyltransferase</fullName>
    </submittedName>
</protein>
<feature type="active site" description="Charge relay system" evidence="2">
    <location>
        <position position="255"/>
    </location>
</feature>
<dbReference type="PIRSF" id="PIRSF016521">
    <property type="entry name" value="Acyl-CoA_hydro"/>
    <property type="match status" value="1"/>
</dbReference>
<dbReference type="InterPro" id="IPR042490">
    <property type="entry name" value="Thio_Ohase/BAAT_N"/>
</dbReference>
<dbReference type="PANTHER" id="PTHR10824">
    <property type="entry name" value="ACYL-COENZYME A THIOESTERASE-RELATED"/>
    <property type="match status" value="1"/>
</dbReference>
<dbReference type="Gene3D" id="2.60.40.2240">
    <property type="entry name" value="Acyl-CoA thioester hydrolase/BAAT N-terminal domain"/>
    <property type="match status" value="1"/>
</dbReference>
<keyword evidence="6" id="KW-1185">Reference proteome</keyword>
<dbReference type="SUPFAM" id="SSF53474">
    <property type="entry name" value="alpha/beta-Hydrolases"/>
    <property type="match status" value="1"/>
</dbReference>
<evidence type="ECO:0000256" key="2">
    <source>
        <dbReference type="PIRSR" id="PIRSR016521-1"/>
    </source>
</evidence>
<feature type="domain" description="BAAT/Acyl-CoA thioester hydrolase C-terminal" evidence="4">
    <location>
        <begin position="227"/>
        <end position="453"/>
    </location>
</feature>
<comment type="similarity">
    <text evidence="1">Belongs to the C/M/P thioester hydrolase family.</text>
</comment>
<dbReference type="GO" id="GO:0016740">
    <property type="term" value="F:transferase activity"/>
    <property type="evidence" value="ECO:0007669"/>
    <property type="project" value="UniProtKB-KW"/>
</dbReference>
<proteinExistence type="inferred from homology"/>
<dbReference type="GO" id="GO:0006637">
    <property type="term" value="P:acyl-CoA metabolic process"/>
    <property type="evidence" value="ECO:0007669"/>
    <property type="project" value="InterPro"/>
</dbReference>
<dbReference type="GO" id="GO:0006631">
    <property type="term" value="P:fatty acid metabolic process"/>
    <property type="evidence" value="ECO:0007669"/>
    <property type="project" value="TreeGrafter"/>
</dbReference>
<dbReference type="InterPro" id="IPR006862">
    <property type="entry name" value="Thio_Ohase/aa_AcTrfase"/>
</dbReference>
<dbReference type="Proteomes" id="UP000250796">
    <property type="component" value="Chromosome MESINF"/>
</dbReference>
<dbReference type="AlphaFoldDB" id="A0A7Z7LEI2"/>
<dbReference type="Pfam" id="PF04775">
    <property type="entry name" value="Bile_Hydr_Trans"/>
    <property type="match status" value="1"/>
</dbReference>
<dbReference type="KEGG" id="minf:MESINF_1115"/>
<accession>A0A7Z7LEI2</accession>
<evidence type="ECO:0000313" key="5">
    <source>
        <dbReference type="EMBL" id="SSC12559.1"/>
    </source>
</evidence>
<dbReference type="GO" id="GO:0047617">
    <property type="term" value="F:fatty acyl-CoA hydrolase activity"/>
    <property type="evidence" value="ECO:0007669"/>
    <property type="project" value="TreeGrafter"/>
</dbReference>
<feature type="active site" description="Charge relay system" evidence="2">
    <location>
        <position position="401"/>
    </location>
</feature>
<organism evidence="5 6">
    <name type="scientific">Mesotoga infera</name>
    <dbReference type="NCBI Taxonomy" id="1236046"/>
    <lineage>
        <taxon>Bacteria</taxon>
        <taxon>Thermotogati</taxon>
        <taxon>Thermotogota</taxon>
        <taxon>Thermotogae</taxon>
        <taxon>Kosmotogales</taxon>
        <taxon>Kosmotogaceae</taxon>
        <taxon>Mesotoga</taxon>
    </lineage>
</organism>
<reference evidence="5 6" key="1">
    <citation type="submission" date="2017-01" db="EMBL/GenBank/DDBJ databases">
        <authorList>
            <person name="Erauso G."/>
        </authorList>
    </citation>
    <scope>NUCLEOTIDE SEQUENCE [LARGE SCALE GENOMIC DNA]</scope>
    <source>
        <strain evidence="5">MESINF1</strain>
    </source>
</reference>
<name>A0A7Z7LEI2_9BACT</name>